<keyword evidence="2" id="KW-1185">Reference proteome</keyword>
<dbReference type="AlphaFoldDB" id="A0A010S4U0"/>
<gene>
    <name evidence="1" type="ORF">CFIO01_07300</name>
</gene>
<dbReference type="HOGENOM" id="CLU_1366138_0_0_1"/>
<evidence type="ECO:0000313" key="2">
    <source>
        <dbReference type="Proteomes" id="UP000020467"/>
    </source>
</evidence>
<dbReference type="KEGG" id="cfj:CFIO01_07300"/>
<dbReference type="Proteomes" id="UP000020467">
    <property type="component" value="Unassembled WGS sequence"/>
</dbReference>
<protein>
    <submittedName>
        <fullName evidence="1">Uncharacterized protein</fullName>
    </submittedName>
</protein>
<proteinExistence type="predicted"/>
<name>A0A010S4U0_9PEZI</name>
<evidence type="ECO:0000313" key="1">
    <source>
        <dbReference type="EMBL" id="EXF79618.1"/>
    </source>
</evidence>
<accession>A0A010S4U0</accession>
<dbReference type="EMBL" id="JARH01000541">
    <property type="protein sequence ID" value="EXF79618.1"/>
    <property type="molecule type" value="Genomic_DNA"/>
</dbReference>
<sequence length="200" mass="22165">MKMTAADHAAVNVKLHLTSPTDITNKTRTQHASDSTCINIPAARRSHSVMVYGVPHLCFSSMRTLTPKPELGARCFTDRAVKTDISPNSCMKRPFVKWPAIQSRSLLSARRAPVIIIGRWHDSSASPIRLTPTFPPPVFARASQSTPWTLTKAMFFFHVLKLDSLSCVPIGQKTDSSLDGLTFWDGDVYIVSSSLPPMRR</sequence>
<organism evidence="1 2">
    <name type="scientific">Colletotrichum fioriniae PJ7</name>
    <dbReference type="NCBI Taxonomy" id="1445577"/>
    <lineage>
        <taxon>Eukaryota</taxon>
        <taxon>Fungi</taxon>
        <taxon>Dikarya</taxon>
        <taxon>Ascomycota</taxon>
        <taxon>Pezizomycotina</taxon>
        <taxon>Sordariomycetes</taxon>
        <taxon>Hypocreomycetidae</taxon>
        <taxon>Glomerellales</taxon>
        <taxon>Glomerellaceae</taxon>
        <taxon>Colletotrichum</taxon>
        <taxon>Colletotrichum acutatum species complex</taxon>
    </lineage>
</organism>
<reference evidence="1 2" key="1">
    <citation type="submission" date="2014-02" db="EMBL/GenBank/DDBJ databases">
        <title>The genome sequence of Colletotrichum fioriniae PJ7.</title>
        <authorList>
            <person name="Baroncelli R."/>
            <person name="Thon M.R."/>
        </authorList>
    </citation>
    <scope>NUCLEOTIDE SEQUENCE [LARGE SCALE GENOMIC DNA]</scope>
    <source>
        <strain evidence="1 2">PJ7</strain>
    </source>
</reference>
<comment type="caution">
    <text evidence="1">The sequence shown here is derived from an EMBL/GenBank/DDBJ whole genome shotgun (WGS) entry which is preliminary data.</text>
</comment>